<evidence type="ECO:0000256" key="1">
    <source>
        <dbReference type="ARBA" id="ARBA00023186"/>
    </source>
</evidence>
<accession>A0A1Q8S0X1</accession>
<dbReference type="PANTHER" id="PTHR12651">
    <property type="entry name" value="26S PROTEASOME NON-ATPASE REGULATORY SUBUNIT 9"/>
    <property type="match status" value="1"/>
</dbReference>
<dbReference type="EMBL" id="MPGH01000044">
    <property type="protein sequence ID" value="OLN94241.1"/>
    <property type="molecule type" value="Genomic_DNA"/>
</dbReference>
<feature type="region of interest" description="Disordered" evidence="2">
    <location>
        <begin position="1"/>
        <end position="23"/>
    </location>
</feature>
<sequence>MNNIHAPTVPSGPTTSATTNGHHGRLTFAELNRKKEDIEAELKTLGSVLDSVLRTTRARVIHLRNDYNDLMATIEKHIHEHFASLQDGDDLEVPPAGRNSGILSDHSTTQSLEQPFAKVNSVVPGSPADSAGLKAQDEIRNFGY</sequence>
<dbReference type="InterPro" id="IPR036034">
    <property type="entry name" value="PDZ_sf"/>
</dbReference>
<dbReference type="Gene3D" id="6.10.140.1710">
    <property type="match status" value="1"/>
</dbReference>
<feature type="region of interest" description="Disordered" evidence="2">
    <location>
        <begin position="87"/>
        <end position="110"/>
    </location>
</feature>
<gene>
    <name evidence="4" type="ORF">CCHL11_02911</name>
</gene>
<dbReference type="Proteomes" id="UP000186583">
    <property type="component" value="Unassembled WGS sequence"/>
</dbReference>
<dbReference type="InterPro" id="IPR035269">
    <property type="entry name" value="PSMD9"/>
</dbReference>
<comment type="caution">
    <text evidence="4">The sequence shown here is derived from an EMBL/GenBank/DDBJ whole genome shotgun (WGS) entry which is preliminary data.</text>
</comment>
<dbReference type="GO" id="GO:0005737">
    <property type="term" value="C:cytoplasm"/>
    <property type="evidence" value="ECO:0007669"/>
    <property type="project" value="TreeGrafter"/>
</dbReference>
<dbReference type="GO" id="GO:0005634">
    <property type="term" value="C:nucleus"/>
    <property type="evidence" value="ECO:0007669"/>
    <property type="project" value="TreeGrafter"/>
</dbReference>
<dbReference type="GO" id="GO:0000502">
    <property type="term" value="C:proteasome complex"/>
    <property type="evidence" value="ECO:0007669"/>
    <property type="project" value="UniProtKB-KW"/>
</dbReference>
<proteinExistence type="predicted"/>
<dbReference type="AlphaFoldDB" id="A0A1Q8S0X1"/>
<dbReference type="Gene3D" id="2.30.42.10">
    <property type="match status" value="1"/>
</dbReference>
<dbReference type="InterPro" id="IPR040815">
    <property type="entry name" value="Nas2_N"/>
</dbReference>
<name>A0A1Q8S0X1_9PEZI</name>
<keyword evidence="1" id="KW-0143">Chaperone</keyword>
<dbReference type="GO" id="GO:0070682">
    <property type="term" value="P:proteasome regulatory particle assembly"/>
    <property type="evidence" value="ECO:0007669"/>
    <property type="project" value="InterPro"/>
</dbReference>
<organism evidence="4 5">
    <name type="scientific">Colletotrichum chlorophyti</name>
    <dbReference type="NCBI Taxonomy" id="708187"/>
    <lineage>
        <taxon>Eukaryota</taxon>
        <taxon>Fungi</taxon>
        <taxon>Dikarya</taxon>
        <taxon>Ascomycota</taxon>
        <taxon>Pezizomycotina</taxon>
        <taxon>Sordariomycetes</taxon>
        <taxon>Hypocreomycetidae</taxon>
        <taxon>Glomerellales</taxon>
        <taxon>Glomerellaceae</taxon>
        <taxon>Colletotrichum</taxon>
    </lineage>
</organism>
<evidence type="ECO:0000313" key="4">
    <source>
        <dbReference type="EMBL" id="OLN94241.1"/>
    </source>
</evidence>
<reference evidence="4 5" key="1">
    <citation type="submission" date="2016-11" db="EMBL/GenBank/DDBJ databases">
        <title>Draft Genome Assembly of Colletotrichum chlorophyti a pathogen of herbaceous plants.</title>
        <authorList>
            <person name="Gan P."/>
            <person name="Narusaka M."/>
            <person name="Tsushima A."/>
            <person name="Narusaka Y."/>
            <person name="Takano Y."/>
            <person name="Shirasu K."/>
        </authorList>
    </citation>
    <scope>NUCLEOTIDE SEQUENCE [LARGE SCALE GENOMIC DNA]</scope>
    <source>
        <strain evidence="4 5">NTL11</strain>
    </source>
</reference>
<dbReference type="Pfam" id="PF18265">
    <property type="entry name" value="Nas2_N"/>
    <property type="match status" value="1"/>
</dbReference>
<evidence type="ECO:0000256" key="2">
    <source>
        <dbReference type="SAM" id="MobiDB-lite"/>
    </source>
</evidence>
<dbReference type="STRING" id="708187.A0A1Q8S0X1"/>
<feature type="compositionally biased region" description="Polar residues" evidence="2">
    <location>
        <begin position="1"/>
        <end position="21"/>
    </location>
</feature>
<feature type="domain" description="Nas2 N-terminal" evidence="3">
    <location>
        <begin position="53"/>
        <end position="83"/>
    </location>
</feature>
<feature type="compositionally biased region" description="Polar residues" evidence="2">
    <location>
        <begin position="101"/>
        <end position="110"/>
    </location>
</feature>
<evidence type="ECO:0000259" key="3">
    <source>
        <dbReference type="Pfam" id="PF18265"/>
    </source>
</evidence>
<keyword evidence="4" id="KW-0647">Proteasome</keyword>
<protein>
    <submittedName>
        <fullName evidence="4">26S proteasome non-ATPase regulatory subunit 9</fullName>
    </submittedName>
</protein>
<evidence type="ECO:0000313" key="5">
    <source>
        <dbReference type="Proteomes" id="UP000186583"/>
    </source>
</evidence>
<feature type="non-terminal residue" evidence="4">
    <location>
        <position position="144"/>
    </location>
</feature>
<keyword evidence="5" id="KW-1185">Reference proteome</keyword>
<dbReference type="OrthoDB" id="72325at2759"/>
<dbReference type="PANTHER" id="PTHR12651:SF1">
    <property type="entry name" value="26S PROTEASOME NON-ATPASE REGULATORY SUBUNIT 9"/>
    <property type="match status" value="1"/>
</dbReference>
<dbReference type="SUPFAM" id="SSF50156">
    <property type="entry name" value="PDZ domain-like"/>
    <property type="match status" value="1"/>
</dbReference>